<dbReference type="EMBL" id="CP132942">
    <property type="protein sequence ID" value="XCB34940.1"/>
    <property type="molecule type" value="Genomic_DNA"/>
</dbReference>
<keyword evidence="1" id="KW-1133">Transmembrane helix</keyword>
<protein>
    <recommendedName>
        <fullName evidence="3">Glycosyltransferase RgtA/B/C/D-like domain-containing protein</fullName>
    </recommendedName>
</protein>
<feature type="transmembrane region" description="Helical" evidence="1">
    <location>
        <begin position="259"/>
        <end position="279"/>
    </location>
</feature>
<evidence type="ECO:0000256" key="1">
    <source>
        <dbReference type="SAM" id="Phobius"/>
    </source>
</evidence>
<name>A0AAU7ZVI2_9BACT</name>
<sequence>MATGTGKGWFAEGRADALFCSIFTVLAVLAAKPFTEIGLIDDCSYLRTAFVFARTGRLVYNGWATAMLGWQIVWAAPFLKLFGYSFTSARMSTLALSGICVWLAHSIFRLSGINRRNANFGALTVGLSPIIAPFSVSFMSDTCGFFVILLCIYLCLRAYVASSDHAMLAWLISAGIAGTIGGTARQIAWLSVLILVPTTAWMLRRRRGALLTGTALWLIGALSIYACLQWFKHQPFAVPYPLIQGPINLATTRQLTDHASALALCLALLTLPVLGAWLTMLPRFRAGIITLLTLVALFATDLLRRITYHDLEKGFMPWTGDMIERLGVVQFPNNSLIGAPPTTFNHTGRVIASFVVIATLVNFFYCIFILKENTNTPAPPSGLSWKTLLHLLGPFAVAYTLLLVIPSAWGNTYDRYLMSLFVLALLCLLRLYQERVSARLPALSYATLVAFSIFTILGIHDWFAMHNARVAAIDTLHKANISSSQFQAGFEYDGLTQIDNAGTVVDSRVKLPAGIELQYAPPGLPSNCAALFDPHTPSVHPIYFLAFQKAPCVTDSQFDAVPYRTWLPPFQRQILILKLQSPTQSADSRPLSE</sequence>
<feature type="transmembrane region" description="Helical" evidence="1">
    <location>
        <begin position="444"/>
        <end position="463"/>
    </location>
</feature>
<keyword evidence="1" id="KW-0812">Transmembrane</keyword>
<reference evidence="2" key="2">
    <citation type="journal article" date="2024" name="Environ. Microbiol.">
        <title>Genome analysis and description of Tunturibacter gen. nov. expands the diversity of Terriglobia in tundra soils.</title>
        <authorList>
            <person name="Messyasz A."/>
            <person name="Mannisto M.K."/>
            <person name="Kerkhof L.J."/>
            <person name="Haggblom M.M."/>
        </authorList>
    </citation>
    <scope>NUCLEOTIDE SEQUENCE</scope>
    <source>
        <strain evidence="2">X5P6</strain>
    </source>
</reference>
<feature type="transmembrane region" description="Helical" evidence="1">
    <location>
        <begin position="17"/>
        <end position="40"/>
    </location>
</feature>
<feature type="transmembrane region" description="Helical" evidence="1">
    <location>
        <begin position="60"/>
        <end position="82"/>
    </location>
</feature>
<evidence type="ECO:0000313" key="2">
    <source>
        <dbReference type="EMBL" id="XCB34940.1"/>
    </source>
</evidence>
<dbReference type="RefSeq" id="WP_353066526.1">
    <property type="nucleotide sequence ID" value="NZ_CP132942.1"/>
</dbReference>
<feature type="transmembrane region" description="Helical" evidence="1">
    <location>
        <begin position="94"/>
        <end position="112"/>
    </location>
</feature>
<dbReference type="AlphaFoldDB" id="A0AAU7ZVI2"/>
<accession>A0AAU7ZVI2</accession>
<proteinExistence type="predicted"/>
<feature type="transmembrane region" description="Helical" evidence="1">
    <location>
        <begin position="415"/>
        <end position="432"/>
    </location>
</feature>
<organism evidence="2">
    <name type="scientific">Tunturiibacter psychrotolerans</name>
    <dbReference type="NCBI Taxonomy" id="3069686"/>
    <lineage>
        <taxon>Bacteria</taxon>
        <taxon>Pseudomonadati</taxon>
        <taxon>Acidobacteriota</taxon>
        <taxon>Terriglobia</taxon>
        <taxon>Terriglobales</taxon>
        <taxon>Acidobacteriaceae</taxon>
        <taxon>Tunturiibacter</taxon>
    </lineage>
</organism>
<gene>
    <name evidence="2" type="ORF">RBB77_08605</name>
</gene>
<dbReference type="KEGG" id="tpsc:RBB77_08605"/>
<feature type="transmembrane region" description="Helical" evidence="1">
    <location>
        <begin position="208"/>
        <end position="231"/>
    </location>
</feature>
<keyword evidence="1" id="KW-0472">Membrane</keyword>
<feature type="transmembrane region" description="Helical" evidence="1">
    <location>
        <begin position="143"/>
        <end position="161"/>
    </location>
</feature>
<feature type="transmembrane region" description="Helical" evidence="1">
    <location>
        <begin position="286"/>
        <end position="306"/>
    </location>
</feature>
<feature type="transmembrane region" description="Helical" evidence="1">
    <location>
        <begin position="167"/>
        <end position="196"/>
    </location>
</feature>
<evidence type="ECO:0008006" key="3">
    <source>
        <dbReference type="Google" id="ProtNLM"/>
    </source>
</evidence>
<reference evidence="2" key="1">
    <citation type="submission" date="2023-08" db="EMBL/GenBank/DDBJ databases">
        <authorList>
            <person name="Messyasz A."/>
            <person name="Mannisto M.K."/>
            <person name="Kerkhof L.J."/>
            <person name="Haggblom M."/>
        </authorList>
    </citation>
    <scope>NUCLEOTIDE SEQUENCE</scope>
    <source>
        <strain evidence="2">X5P6</strain>
    </source>
</reference>
<feature type="transmembrane region" description="Helical" evidence="1">
    <location>
        <begin position="391"/>
        <end position="409"/>
    </location>
</feature>
<feature type="transmembrane region" description="Helical" evidence="1">
    <location>
        <begin position="350"/>
        <end position="370"/>
    </location>
</feature>